<gene>
    <name evidence="1" type="ORF">RBI02_09915</name>
</gene>
<dbReference type="Gene3D" id="1.10.3490.10">
    <property type="entry name" value="PH0156-like"/>
    <property type="match status" value="1"/>
</dbReference>
<reference evidence="1 2" key="1">
    <citation type="submission" date="2023-08" db="EMBL/GenBank/DDBJ databases">
        <title>Draft genome sequence of Thermococcus waiotapuensis WT1T, a thermophilic sulphur-dependent archaeon from order Thermococcales.</title>
        <authorList>
            <person name="Manners S.H."/>
            <person name="Carere C.R."/>
            <person name="Dhami M.K."/>
            <person name="Dobson R.C.J."/>
            <person name="Stott M.B."/>
        </authorList>
    </citation>
    <scope>NUCLEOTIDE SEQUENCE [LARGE SCALE GENOMIC DNA]</scope>
    <source>
        <strain evidence="1 2">WT1</strain>
    </source>
</reference>
<accession>A0AAE4NWG0</accession>
<sequence>MELRILLLEGKTDVNFFLPLVEHFYGFRENGEACKTLPFPRDSDLSRPICLTKGETLLIVLHAGGKDKIKKALKVIFKALNRFDEQPTIIGVARDIDTEKDILNWAKSTLGMFEPEVEDGYLVVKGIKVVPFGIGEVLIDDKNIETKKELELLVAFLAKKESTISKLGGSIHKLSEDLRKKLTPKDIVHLLAIAKNYTGDSLSGLYRNFIEELIRENPEVVEESLDESGLKMFLDVLAG</sequence>
<dbReference type="SUPFAM" id="SSF160945">
    <property type="entry name" value="PH0156-like"/>
    <property type="match status" value="1"/>
</dbReference>
<dbReference type="EMBL" id="JAVDZE010000009">
    <property type="protein sequence ID" value="MDV3104845.1"/>
    <property type="molecule type" value="Genomic_DNA"/>
</dbReference>
<evidence type="ECO:0000313" key="1">
    <source>
        <dbReference type="EMBL" id="MDV3104845.1"/>
    </source>
</evidence>
<protein>
    <submittedName>
        <fullName evidence="1">DUF3226 domain-containing protein</fullName>
    </submittedName>
</protein>
<dbReference type="Proteomes" id="UP001245683">
    <property type="component" value="Unassembled WGS sequence"/>
</dbReference>
<dbReference type="AlphaFoldDB" id="A0AAE4NWG0"/>
<dbReference type="Gene3D" id="3.40.50.10620">
    <property type="entry name" value="PH0156-like domains"/>
    <property type="match status" value="1"/>
</dbReference>
<proteinExistence type="predicted"/>
<evidence type="ECO:0000313" key="2">
    <source>
        <dbReference type="Proteomes" id="UP001245683"/>
    </source>
</evidence>
<keyword evidence="2" id="KW-1185">Reference proteome</keyword>
<organism evidence="1 2">
    <name type="scientific">Thermococcus waiotapuensis</name>
    <dbReference type="NCBI Taxonomy" id="90909"/>
    <lineage>
        <taxon>Archaea</taxon>
        <taxon>Methanobacteriati</taxon>
        <taxon>Methanobacteriota</taxon>
        <taxon>Thermococci</taxon>
        <taxon>Thermococcales</taxon>
        <taxon>Thermococcaceae</taxon>
        <taxon>Thermococcus</taxon>
    </lineage>
</organism>
<dbReference type="InterPro" id="IPR024508">
    <property type="entry name" value="DUF3226"/>
</dbReference>
<name>A0AAE4NWG0_9EURY</name>
<comment type="caution">
    <text evidence="1">The sequence shown here is derived from an EMBL/GenBank/DDBJ whole genome shotgun (WGS) entry which is preliminary data.</text>
</comment>
<dbReference type="RefSeq" id="WP_315343586.1">
    <property type="nucleotide sequence ID" value="NZ_JAVDZE010000009.1"/>
</dbReference>
<dbReference type="Pfam" id="PF11536">
    <property type="entry name" value="DUF3226"/>
    <property type="match status" value="1"/>
</dbReference>